<comment type="similarity">
    <text evidence="6">Belongs to the ABC-2 integral membrane protein family.</text>
</comment>
<feature type="transmembrane region" description="Helical" evidence="6">
    <location>
        <begin position="149"/>
        <end position="172"/>
    </location>
</feature>
<dbReference type="PRINTS" id="PR00164">
    <property type="entry name" value="ABC2TRNSPORT"/>
</dbReference>
<evidence type="ECO:0000259" key="7">
    <source>
        <dbReference type="PROSITE" id="PS51012"/>
    </source>
</evidence>
<reference evidence="8" key="1">
    <citation type="submission" date="2021-02" db="EMBL/GenBank/DDBJ databases">
        <title>Natronoglycomyces albus gen. nov., sp. nov, a haloalkaliphilic actinobacterium from a soda solonchak soil.</title>
        <authorList>
            <person name="Sorokin D.Y."/>
            <person name="Khijniak T.V."/>
            <person name="Zakharycheva A.P."/>
            <person name="Boueva O.V."/>
            <person name="Ariskina E.V."/>
            <person name="Hahnke R.L."/>
            <person name="Bunk B."/>
            <person name="Sproer C."/>
            <person name="Schumann P."/>
            <person name="Evtushenko L.I."/>
            <person name="Kublanov I.V."/>
        </authorList>
    </citation>
    <scope>NUCLEOTIDE SEQUENCE</scope>
    <source>
        <strain evidence="8">DSM 106290</strain>
    </source>
</reference>
<keyword evidence="6" id="KW-1003">Cell membrane</keyword>
<dbReference type="InterPro" id="IPR051784">
    <property type="entry name" value="Nod_factor_ABC_transporter"/>
</dbReference>
<dbReference type="GO" id="GO:0043190">
    <property type="term" value="C:ATP-binding cassette (ABC) transporter complex"/>
    <property type="evidence" value="ECO:0007669"/>
    <property type="project" value="InterPro"/>
</dbReference>
<dbReference type="PANTHER" id="PTHR43229:SF2">
    <property type="entry name" value="NODULATION PROTEIN J"/>
    <property type="match status" value="1"/>
</dbReference>
<sequence length="265" mass="29566">MSAIAYSYDRRSLERAGSMTYRNYRAMSRHWILVVTGGLEAVLMLLAFGFGVGSLVGTIELPDGRELDYVAFVAPAILATSAMMGVIFETSINIFAKLKWMKVYDGIFNTPLRPWDIALGEAMWAMVRGSIYIVMFVLTMAAFGLITSWWAILAIPACLVVAWAFIGVGFVLATLFRGWPDFDWMAALVFSMFLFSGTFVPVEDYPAILQGVVYALPLYHGIEVVRGISLGMLSPWLLVNVLYLLVIGFVGLYVAQRRITRKMYS</sequence>
<keyword evidence="3 6" id="KW-1133">Transmembrane helix</keyword>
<dbReference type="RefSeq" id="WP_213170380.1">
    <property type="nucleotide sequence ID" value="NZ_CP070496.1"/>
</dbReference>
<dbReference type="Pfam" id="PF01061">
    <property type="entry name" value="ABC2_membrane"/>
    <property type="match status" value="1"/>
</dbReference>
<evidence type="ECO:0000256" key="1">
    <source>
        <dbReference type="ARBA" id="ARBA00004141"/>
    </source>
</evidence>
<dbReference type="PANTHER" id="PTHR43229">
    <property type="entry name" value="NODULATION PROTEIN J"/>
    <property type="match status" value="1"/>
</dbReference>
<comment type="subcellular location">
    <subcellularLocation>
        <location evidence="6">Cell membrane</location>
        <topology evidence="6">Multi-pass membrane protein</topology>
    </subcellularLocation>
    <subcellularLocation>
        <location evidence="1">Membrane</location>
        <topology evidence="1">Multi-pass membrane protein</topology>
    </subcellularLocation>
</comment>
<feature type="transmembrane region" description="Helical" evidence="6">
    <location>
        <begin position="69"/>
        <end position="96"/>
    </location>
</feature>
<dbReference type="PIRSF" id="PIRSF006648">
    <property type="entry name" value="DrrB"/>
    <property type="match status" value="1"/>
</dbReference>
<feature type="transmembrane region" description="Helical" evidence="6">
    <location>
        <begin position="184"/>
        <end position="202"/>
    </location>
</feature>
<dbReference type="EMBL" id="CP070496">
    <property type="protein sequence ID" value="QSB04383.1"/>
    <property type="molecule type" value="Genomic_DNA"/>
</dbReference>
<keyword evidence="6" id="KW-0813">Transport</keyword>
<accession>A0A895XLF3</accession>
<evidence type="ECO:0000313" key="9">
    <source>
        <dbReference type="Proteomes" id="UP000662939"/>
    </source>
</evidence>
<evidence type="ECO:0000256" key="6">
    <source>
        <dbReference type="RuleBase" id="RU361157"/>
    </source>
</evidence>
<protein>
    <recommendedName>
        <fullName evidence="6">Transport permease protein</fullName>
    </recommendedName>
</protein>
<evidence type="ECO:0000256" key="3">
    <source>
        <dbReference type="ARBA" id="ARBA00022989"/>
    </source>
</evidence>
<dbReference type="InterPro" id="IPR013525">
    <property type="entry name" value="ABC2_TM"/>
</dbReference>
<keyword evidence="5" id="KW-0046">Antibiotic resistance</keyword>
<dbReference type="KEGG" id="nav:JQS30_11330"/>
<dbReference type="Proteomes" id="UP000662939">
    <property type="component" value="Chromosome"/>
</dbReference>
<name>A0A895XLF3_9ACTN</name>
<feature type="domain" description="ABC transmembrane type-2" evidence="7">
    <location>
        <begin position="32"/>
        <end position="262"/>
    </location>
</feature>
<keyword evidence="9" id="KW-1185">Reference proteome</keyword>
<evidence type="ECO:0000256" key="2">
    <source>
        <dbReference type="ARBA" id="ARBA00022692"/>
    </source>
</evidence>
<keyword evidence="4 6" id="KW-0472">Membrane</keyword>
<dbReference type="GO" id="GO:0140359">
    <property type="term" value="F:ABC-type transporter activity"/>
    <property type="evidence" value="ECO:0007669"/>
    <property type="project" value="InterPro"/>
</dbReference>
<feature type="transmembrane region" description="Helical" evidence="6">
    <location>
        <begin position="31"/>
        <end position="57"/>
    </location>
</feature>
<evidence type="ECO:0000256" key="5">
    <source>
        <dbReference type="ARBA" id="ARBA00023251"/>
    </source>
</evidence>
<keyword evidence="2 6" id="KW-0812">Transmembrane</keyword>
<gene>
    <name evidence="8" type="ORF">JQS30_11330</name>
</gene>
<dbReference type="InterPro" id="IPR000412">
    <property type="entry name" value="ABC_2_transport"/>
</dbReference>
<evidence type="ECO:0000256" key="4">
    <source>
        <dbReference type="ARBA" id="ARBA00023136"/>
    </source>
</evidence>
<proteinExistence type="inferred from homology"/>
<dbReference type="AlphaFoldDB" id="A0A895XLF3"/>
<feature type="transmembrane region" description="Helical" evidence="6">
    <location>
        <begin position="117"/>
        <end position="143"/>
    </location>
</feature>
<feature type="transmembrane region" description="Helical" evidence="6">
    <location>
        <begin position="236"/>
        <end position="255"/>
    </location>
</feature>
<dbReference type="InterPro" id="IPR047817">
    <property type="entry name" value="ABC2_TM_bact-type"/>
</dbReference>
<organism evidence="8 9">
    <name type="scientific">Natronoglycomyces albus</name>
    <dbReference type="NCBI Taxonomy" id="2811108"/>
    <lineage>
        <taxon>Bacteria</taxon>
        <taxon>Bacillati</taxon>
        <taxon>Actinomycetota</taxon>
        <taxon>Actinomycetes</taxon>
        <taxon>Glycomycetales</taxon>
        <taxon>Glycomycetaceae</taxon>
        <taxon>Natronoglycomyces</taxon>
    </lineage>
</organism>
<evidence type="ECO:0000313" key="8">
    <source>
        <dbReference type="EMBL" id="QSB04383.1"/>
    </source>
</evidence>
<dbReference type="GO" id="GO:0046677">
    <property type="term" value="P:response to antibiotic"/>
    <property type="evidence" value="ECO:0007669"/>
    <property type="project" value="UniProtKB-KW"/>
</dbReference>
<dbReference type="PROSITE" id="PS51012">
    <property type="entry name" value="ABC_TM2"/>
    <property type="match status" value="1"/>
</dbReference>